<dbReference type="AlphaFoldDB" id="A0A1S0U646"/>
<dbReference type="GeneID" id="9940283"/>
<organism evidence="1">
    <name type="scientific">Loa loa</name>
    <name type="common">Eye worm</name>
    <name type="synonym">Filaria loa</name>
    <dbReference type="NCBI Taxonomy" id="7209"/>
    <lineage>
        <taxon>Eukaryota</taxon>
        <taxon>Metazoa</taxon>
        <taxon>Ecdysozoa</taxon>
        <taxon>Nematoda</taxon>
        <taxon>Chromadorea</taxon>
        <taxon>Rhabditida</taxon>
        <taxon>Spirurina</taxon>
        <taxon>Spiruromorpha</taxon>
        <taxon>Filarioidea</taxon>
        <taxon>Onchocercidae</taxon>
        <taxon>Loa</taxon>
    </lineage>
</organism>
<evidence type="ECO:0000313" key="1">
    <source>
        <dbReference type="EMBL" id="EFO25589.1"/>
    </source>
</evidence>
<reference evidence="1" key="1">
    <citation type="submission" date="2012-04" db="EMBL/GenBank/DDBJ databases">
        <title>The Genome Sequence of Loa loa.</title>
        <authorList>
            <consortium name="The Broad Institute Genome Sequencing Platform"/>
            <consortium name="Broad Institute Genome Sequencing Center for Infectious Disease"/>
            <person name="Nutman T.B."/>
            <person name="Fink D.L."/>
            <person name="Russ C."/>
            <person name="Young S."/>
            <person name="Zeng Q."/>
            <person name="Gargeya S."/>
            <person name="Alvarado L."/>
            <person name="Berlin A."/>
            <person name="Chapman S.B."/>
            <person name="Chen Z."/>
            <person name="Freedman E."/>
            <person name="Gellesch M."/>
            <person name="Goldberg J."/>
            <person name="Griggs A."/>
            <person name="Gujja S."/>
            <person name="Heilman E.R."/>
            <person name="Heiman D."/>
            <person name="Howarth C."/>
            <person name="Mehta T."/>
            <person name="Neiman D."/>
            <person name="Pearson M."/>
            <person name="Roberts A."/>
            <person name="Saif S."/>
            <person name="Shea T."/>
            <person name="Shenoy N."/>
            <person name="Sisk P."/>
            <person name="Stolte C."/>
            <person name="Sykes S."/>
            <person name="White J."/>
            <person name="Yandava C."/>
            <person name="Haas B."/>
            <person name="Henn M.R."/>
            <person name="Nusbaum C."/>
            <person name="Birren B."/>
        </authorList>
    </citation>
    <scope>NUCLEOTIDE SEQUENCE [LARGE SCALE GENOMIC DNA]</scope>
</reference>
<accession>A0A1S0U646</accession>
<dbReference type="RefSeq" id="XP_003138482.1">
    <property type="nucleotide sequence ID" value="XM_003138434.1"/>
</dbReference>
<dbReference type="InParanoid" id="A0A1S0U646"/>
<protein>
    <submittedName>
        <fullName evidence="1">Uncharacterized protein</fullName>
    </submittedName>
</protein>
<proteinExistence type="predicted"/>
<dbReference type="KEGG" id="loa:LOAG_02897"/>
<sequence length="152" mass="18218">MQSNFHCSEYRVHMYRVRYVCTYILNDQRKFSLAIIANIIRGKKWSNNRDLKKTARFYEEELLFCEELRKKHELYDNESVITSNQLKVTGSTKNKMLSTTDSEHNCEDYHLFSPNDHFQLPPRTLLSQPDQEDRSFRCVPVIIKQTIRMISY</sequence>
<dbReference type="CTD" id="9940283"/>
<gene>
    <name evidence="1" type="ORF">LOAG_02897</name>
</gene>
<dbReference type="EMBL" id="JH712155">
    <property type="protein sequence ID" value="EFO25589.1"/>
    <property type="molecule type" value="Genomic_DNA"/>
</dbReference>
<name>A0A1S0U646_LOALO</name>